<protein>
    <submittedName>
        <fullName evidence="1">Uncharacterized protein</fullName>
    </submittedName>
</protein>
<keyword evidence="2" id="KW-1185">Reference proteome</keyword>
<feature type="non-terminal residue" evidence="1">
    <location>
        <position position="40"/>
    </location>
</feature>
<accession>A0A1I6EMW6</accession>
<sequence length="40" mass="4580">MKFPGATHLVAIIERQEHVSLVLDRIKHALSKLNLQLNMD</sequence>
<reference evidence="2" key="1">
    <citation type="submission" date="2016-10" db="EMBL/GenBank/DDBJ databases">
        <authorList>
            <person name="Varghese N."/>
            <person name="Submissions S."/>
        </authorList>
    </citation>
    <scope>NUCLEOTIDE SEQUENCE [LARGE SCALE GENOMIC DNA]</scope>
    <source>
        <strain evidence="2">DSM 3669</strain>
    </source>
</reference>
<dbReference type="AlphaFoldDB" id="A0A1I6EMW6"/>
<dbReference type="EMBL" id="FOYM01000074">
    <property type="protein sequence ID" value="SFR18931.1"/>
    <property type="molecule type" value="Genomic_DNA"/>
</dbReference>
<gene>
    <name evidence="1" type="ORF">SAMN05660706_1745</name>
</gene>
<proteinExistence type="predicted"/>
<evidence type="ECO:0000313" key="2">
    <source>
        <dbReference type="Proteomes" id="UP000199584"/>
    </source>
</evidence>
<name>A0A1I6EMW6_9FIRM</name>
<evidence type="ECO:0000313" key="1">
    <source>
        <dbReference type="EMBL" id="SFR18931.1"/>
    </source>
</evidence>
<organism evidence="1 2">
    <name type="scientific">Desulfoscipio geothermicus DSM 3669</name>
    <dbReference type="NCBI Taxonomy" id="1121426"/>
    <lineage>
        <taxon>Bacteria</taxon>
        <taxon>Bacillati</taxon>
        <taxon>Bacillota</taxon>
        <taxon>Clostridia</taxon>
        <taxon>Eubacteriales</taxon>
        <taxon>Desulfallaceae</taxon>
        <taxon>Desulfoscipio</taxon>
    </lineage>
</organism>
<dbReference type="Proteomes" id="UP000199584">
    <property type="component" value="Unassembled WGS sequence"/>
</dbReference>